<evidence type="ECO:0000313" key="1">
    <source>
        <dbReference type="EMBL" id="EEE05282.1"/>
    </source>
</evidence>
<name>B9BV77_9BURK</name>
<sequence>MFRHYGANPMHIIGRNQMDGETGRAHTASLLPPFSCHGRVTMRP</sequence>
<reference evidence="1 2" key="1">
    <citation type="journal article" date="2012" name="J. Bacteriol.">
        <title>Draft Genome Sequence Determination for Cystic Fibrosis and Chronic Granulomatous Disease Burkholderia multivorans Isolates.</title>
        <authorList>
            <person name="Varga J.J."/>
            <person name="Losada L."/>
            <person name="Zelazny A.M."/>
            <person name="Brinkac L."/>
            <person name="Harkins D."/>
            <person name="Radune D."/>
            <person name="Hostetler J."/>
            <person name="Sampaio E.P."/>
            <person name="Ronning C.M."/>
            <person name="Nierman W.C."/>
            <person name="Greenberg D.E."/>
            <person name="Holland S.M."/>
            <person name="Goldberg J.B."/>
        </authorList>
    </citation>
    <scope>NUCLEOTIDE SEQUENCE [LARGE SCALE GENOMIC DNA]</scope>
    <source>
        <strain evidence="1 2">CGD2</strain>
    </source>
</reference>
<dbReference type="Proteomes" id="UP000004535">
    <property type="component" value="Unassembled WGS sequence"/>
</dbReference>
<comment type="caution">
    <text evidence="1">The sequence shown here is derived from an EMBL/GenBank/DDBJ whole genome shotgun (WGS) entry which is preliminary data.</text>
</comment>
<evidence type="ECO:0000313" key="2">
    <source>
        <dbReference type="Proteomes" id="UP000004535"/>
    </source>
</evidence>
<accession>B9BV77</accession>
<organism evidence="1 2">
    <name type="scientific">Burkholderia multivorans CGD2</name>
    <dbReference type="NCBI Taxonomy" id="513052"/>
    <lineage>
        <taxon>Bacteria</taxon>
        <taxon>Pseudomonadati</taxon>
        <taxon>Pseudomonadota</taxon>
        <taxon>Betaproteobacteria</taxon>
        <taxon>Burkholderiales</taxon>
        <taxon>Burkholderiaceae</taxon>
        <taxon>Burkholderia</taxon>
        <taxon>Burkholderia cepacia complex</taxon>
    </lineage>
</organism>
<gene>
    <name evidence="1" type="ORF">BURMUCGD2_0340</name>
</gene>
<protein>
    <submittedName>
        <fullName evidence="1">Uncharacterized protein</fullName>
    </submittedName>
</protein>
<proteinExistence type="predicted"/>
<dbReference type="AlphaFoldDB" id="B9BV77"/>
<dbReference type="EMBL" id="ACFC01000010">
    <property type="protein sequence ID" value="EEE05282.1"/>
    <property type="molecule type" value="Genomic_DNA"/>
</dbReference>